<keyword evidence="1" id="KW-0175">Coiled coil</keyword>
<organism evidence="3 4">
    <name type="scientific">Cercophora newfieldiana</name>
    <dbReference type="NCBI Taxonomy" id="92897"/>
    <lineage>
        <taxon>Eukaryota</taxon>
        <taxon>Fungi</taxon>
        <taxon>Dikarya</taxon>
        <taxon>Ascomycota</taxon>
        <taxon>Pezizomycotina</taxon>
        <taxon>Sordariomycetes</taxon>
        <taxon>Sordariomycetidae</taxon>
        <taxon>Sordariales</taxon>
        <taxon>Lasiosphaeriaceae</taxon>
        <taxon>Cercophora</taxon>
    </lineage>
</organism>
<evidence type="ECO:0000313" key="4">
    <source>
        <dbReference type="Proteomes" id="UP001174936"/>
    </source>
</evidence>
<feature type="compositionally biased region" description="Polar residues" evidence="2">
    <location>
        <begin position="337"/>
        <end position="352"/>
    </location>
</feature>
<reference evidence="3" key="1">
    <citation type="submission" date="2023-06" db="EMBL/GenBank/DDBJ databases">
        <title>Genome-scale phylogeny and comparative genomics of the fungal order Sordariales.</title>
        <authorList>
            <consortium name="Lawrence Berkeley National Laboratory"/>
            <person name="Hensen N."/>
            <person name="Bonometti L."/>
            <person name="Westerberg I."/>
            <person name="Brannstrom I.O."/>
            <person name="Guillou S."/>
            <person name="Cros-Aarteil S."/>
            <person name="Calhoun S."/>
            <person name="Haridas S."/>
            <person name="Kuo A."/>
            <person name="Mondo S."/>
            <person name="Pangilinan J."/>
            <person name="Riley R."/>
            <person name="Labutti K."/>
            <person name="Andreopoulos B."/>
            <person name="Lipzen A."/>
            <person name="Chen C."/>
            <person name="Yanf M."/>
            <person name="Daum C."/>
            <person name="Ng V."/>
            <person name="Clum A."/>
            <person name="Steindorff A."/>
            <person name="Ohm R."/>
            <person name="Martin F."/>
            <person name="Silar P."/>
            <person name="Natvig D."/>
            <person name="Lalanne C."/>
            <person name="Gautier V."/>
            <person name="Ament-Velasquez S.L."/>
            <person name="Kruys A."/>
            <person name="Hutchinson M.I."/>
            <person name="Powell A.J."/>
            <person name="Barry K."/>
            <person name="Miller A.N."/>
            <person name="Grigoriev I.V."/>
            <person name="Debuchy R."/>
            <person name="Gladieux P."/>
            <person name="Thoren M.H."/>
            <person name="Johannesson H."/>
        </authorList>
    </citation>
    <scope>NUCLEOTIDE SEQUENCE</scope>
    <source>
        <strain evidence="3">SMH2532-1</strain>
    </source>
</reference>
<sequence>MASSDHSRHNAVDSVPEALSHDFAKDPANIAAANRIYDKYERALEWTTPEDKAMRSDVIAEMAKSDVVNCQTSETASYKATRPAIERFCGGIGRHFTATEAFVLEEPPMIPIAAMRATTLHALENGKLSDHPISNLEAAWLYPGIMLPAGQRIYGKWYGVWMAVADPLGLEPEARKQAVWIQNLAKKHHICKRDRLTWDEVTPQQMESVTTKEWTLVVFDVLTDSPRGPHKERANVLRQGLDELDRIVSRGYAKSLMRWEMEILPRITSLRRKRLSADPSPSEGDRKKRCCRDQDQDAPIVSCGAPEDHKEVKRLTAKVAELEKEVAEIRKVVLKDNASSQQNADKNMASNSRDADDQQGLAELDQNPGIVTLAITGEEEEEAGYGPWVMEARYQDQPPTLTYEWNGNHYEQPWYVRGDAVCVLIAHGIFKGYERRLFKIPELSQEEQEACGIFQNDEGEWVVDLEKRVVYDTQEFEVILH</sequence>
<protein>
    <submittedName>
        <fullName evidence="3">Uncharacterized protein</fullName>
    </submittedName>
</protein>
<dbReference type="Proteomes" id="UP001174936">
    <property type="component" value="Unassembled WGS sequence"/>
</dbReference>
<dbReference type="AlphaFoldDB" id="A0AA39YAV0"/>
<feature type="coiled-coil region" evidence="1">
    <location>
        <begin position="305"/>
        <end position="332"/>
    </location>
</feature>
<comment type="caution">
    <text evidence="3">The sequence shown here is derived from an EMBL/GenBank/DDBJ whole genome shotgun (WGS) entry which is preliminary data.</text>
</comment>
<evidence type="ECO:0000256" key="1">
    <source>
        <dbReference type="SAM" id="Coils"/>
    </source>
</evidence>
<gene>
    <name evidence="3" type="ORF">B0T16DRAFT_456645</name>
</gene>
<proteinExistence type="predicted"/>
<name>A0AA39YAV0_9PEZI</name>
<evidence type="ECO:0000313" key="3">
    <source>
        <dbReference type="EMBL" id="KAK0649214.1"/>
    </source>
</evidence>
<dbReference type="EMBL" id="JAULSV010000003">
    <property type="protein sequence ID" value="KAK0649214.1"/>
    <property type="molecule type" value="Genomic_DNA"/>
</dbReference>
<feature type="region of interest" description="Disordered" evidence="2">
    <location>
        <begin position="337"/>
        <end position="364"/>
    </location>
</feature>
<keyword evidence="4" id="KW-1185">Reference proteome</keyword>
<accession>A0AA39YAV0</accession>
<evidence type="ECO:0000256" key="2">
    <source>
        <dbReference type="SAM" id="MobiDB-lite"/>
    </source>
</evidence>
<feature type="region of interest" description="Disordered" evidence="2">
    <location>
        <begin position="273"/>
        <end position="294"/>
    </location>
</feature>
<feature type="compositionally biased region" description="Basic and acidic residues" evidence="2">
    <location>
        <begin position="283"/>
        <end position="294"/>
    </location>
</feature>